<protein>
    <submittedName>
        <fullName evidence="1">DedA family protein</fullName>
    </submittedName>
</protein>
<accession>A0ACC5RFQ7</accession>
<dbReference type="EMBL" id="JAENHL010000008">
    <property type="protein sequence ID" value="MBK1871531.1"/>
    <property type="molecule type" value="Genomic_DNA"/>
</dbReference>
<evidence type="ECO:0000313" key="2">
    <source>
        <dbReference type="Proteomes" id="UP000616151"/>
    </source>
</evidence>
<dbReference type="Proteomes" id="UP000616151">
    <property type="component" value="Unassembled WGS sequence"/>
</dbReference>
<keyword evidence="2" id="KW-1185">Reference proteome</keyword>
<gene>
    <name evidence="1" type="ORF">JHL16_34515</name>
</gene>
<comment type="caution">
    <text evidence="1">The sequence shown here is derived from an EMBL/GenBank/DDBJ whole genome shotgun (WGS) entry which is preliminary data.</text>
</comment>
<sequence length="202" mass="22257">MLRTLYDWTLSLAARKTAEIWLAVIAFIESSVFLIPADVLYLPMALARPDRAYRYAIVATIFSTLGGIAGYFLGLFAYDALARPVLEFYGKFDEFEQLRQCTGEDTIMLLLVTSGLAHLPPIKVVTILAGVVQVSFAFFVISCIIARGARFMALAWAMRRYGEPIRHFIEKRLGLIAGLAAAILIALYFIAKYLGGGAMAAC</sequence>
<organism evidence="1 2">
    <name type="scientific">Taklimakanibacter albus</name>
    <dbReference type="NCBI Taxonomy" id="2800327"/>
    <lineage>
        <taxon>Bacteria</taxon>
        <taxon>Pseudomonadati</taxon>
        <taxon>Pseudomonadota</taxon>
        <taxon>Alphaproteobacteria</taxon>
        <taxon>Hyphomicrobiales</taxon>
        <taxon>Aestuariivirgaceae</taxon>
        <taxon>Taklimakanibacter</taxon>
    </lineage>
</organism>
<reference evidence="1" key="1">
    <citation type="submission" date="2021-01" db="EMBL/GenBank/DDBJ databases">
        <authorList>
            <person name="Sun Q."/>
        </authorList>
    </citation>
    <scope>NUCLEOTIDE SEQUENCE</scope>
    <source>
        <strain evidence="1">YIM B02566</strain>
    </source>
</reference>
<proteinExistence type="predicted"/>
<evidence type="ECO:0000313" key="1">
    <source>
        <dbReference type="EMBL" id="MBK1871531.1"/>
    </source>
</evidence>
<name>A0ACC5RFQ7_9HYPH</name>